<gene>
    <name evidence="2" type="ORF">N7458_003773</name>
</gene>
<name>A0AAD6C9P1_9EURO</name>
<dbReference type="GeneID" id="81597398"/>
<dbReference type="Proteomes" id="UP001213681">
    <property type="component" value="Unassembled WGS sequence"/>
</dbReference>
<proteinExistence type="predicted"/>
<dbReference type="PANTHER" id="PTHR47425">
    <property type="entry name" value="FARB-RELATED"/>
    <property type="match status" value="1"/>
</dbReference>
<dbReference type="RefSeq" id="XP_056767882.1">
    <property type="nucleotide sequence ID" value="XM_056907155.1"/>
</dbReference>
<dbReference type="PANTHER" id="PTHR47425:SF3">
    <property type="entry name" value="ZN(II)2CYS6 TRANSCRIPTION FACTOR (EUROFUNG)"/>
    <property type="match status" value="1"/>
</dbReference>
<keyword evidence="3" id="KW-1185">Reference proteome</keyword>
<evidence type="ECO:0000256" key="1">
    <source>
        <dbReference type="SAM" id="MobiDB-lite"/>
    </source>
</evidence>
<evidence type="ECO:0000313" key="2">
    <source>
        <dbReference type="EMBL" id="KAJ5455509.1"/>
    </source>
</evidence>
<feature type="region of interest" description="Disordered" evidence="1">
    <location>
        <begin position="435"/>
        <end position="456"/>
    </location>
</feature>
<feature type="compositionally biased region" description="Polar residues" evidence="1">
    <location>
        <begin position="445"/>
        <end position="454"/>
    </location>
</feature>
<evidence type="ECO:0000313" key="3">
    <source>
        <dbReference type="Proteomes" id="UP001213681"/>
    </source>
</evidence>
<reference evidence="2" key="1">
    <citation type="submission" date="2022-12" db="EMBL/GenBank/DDBJ databases">
        <authorList>
            <person name="Petersen C."/>
        </authorList>
    </citation>
    <scope>NUCLEOTIDE SEQUENCE</scope>
    <source>
        <strain evidence="2">IBT 16125</strain>
    </source>
</reference>
<protein>
    <submittedName>
        <fullName evidence="2">Fungal-specific transcription factor domain-containing protein</fullName>
    </submittedName>
</protein>
<sequence>MGSELPTSRSTGAEEVSLPDNPEDEERNGLEIASAALGRPEKMGEVPFYAGGQTGPTSALDICSTEQSLPRHFLIPLHRTSLSEENKEFLRRKGVYTLPGRSTCESLIQAYLLNVHPILPVIEADVLLSHHQSGQLESYNILLLWSIFFVAVNAYIETQGFQHTIRMSPTDSDHFGVASGGAASSVTAGLVLLGDMLFDIESLGELGLAGHLPSDMSRLSEYWVMLIEMSRHLGDVLVMNFQATRPKGTLEDIEMLERRLLQSRLPDLYEGGLTHISKFYSNHVHLHYQALMITFYRPWGMEFPDGIDANVKGDWQQRMKLKADHAASQTNEILDRLVQDGLIGLAGPMTPPLLVPAMQTHLLQSKFGDPLAKRIRLNKLEVCMLVMEELQKTYKVASVYRGIFKKAIQQIFPDYPDRAMHASCSPASIPFPQGADPARSLVDNAENSGTNQLGESDFGVLDGDDLMATLMDNASVFDFWQACNQV</sequence>
<feature type="region of interest" description="Disordered" evidence="1">
    <location>
        <begin position="1"/>
        <end position="36"/>
    </location>
</feature>
<feature type="compositionally biased region" description="Polar residues" evidence="1">
    <location>
        <begin position="1"/>
        <end position="11"/>
    </location>
</feature>
<reference evidence="2" key="2">
    <citation type="journal article" date="2023" name="IMA Fungus">
        <title>Comparative genomic study of the Penicillium genus elucidates a diverse pangenome and 15 lateral gene transfer events.</title>
        <authorList>
            <person name="Petersen C."/>
            <person name="Sorensen T."/>
            <person name="Nielsen M.R."/>
            <person name="Sondergaard T.E."/>
            <person name="Sorensen J.L."/>
            <person name="Fitzpatrick D.A."/>
            <person name="Frisvad J.C."/>
            <person name="Nielsen K.L."/>
        </authorList>
    </citation>
    <scope>NUCLEOTIDE SEQUENCE</scope>
    <source>
        <strain evidence="2">IBT 16125</strain>
    </source>
</reference>
<organism evidence="2 3">
    <name type="scientific">Penicillium daleae</name>
    <dbReference type="NCBI Taxonomy" id="63821"/>
    <lineage>
        <taxon>Eukaryota</taxon>
        <taxon>Fungi</taxon>
        <taxon>Dikarya</taxon>
        <taxon>Ascomycota</taxon>
        <taxon>Pezizomycotina</taxon>
        <taxon>Eurotiomycetes</taxon>
        <taxon>Eurotiomycetidae</taxon>
        <taxon>Eurotiales</taxon>
        <taxon>Aspergillaceae</taxon>
        <taxon>Penicillium</taxon>
    </lineage>
</organism>
<accession>A0AAD6C9P1</accession>
<dbReference type="AlphaFoldDB" id="A0AAD6C9P1"/>
<comment type="caution">
    <text evidence="2">The sequence shown here is derived from an EMBL/GenBank/DDBJ whole genome shotgun (WGS) entry which is preliminary data.</text>
</comment>
<dbReference type="InterPro" id="IPR052761">
    <property type="entry name" value="Fungal_Detox/Toxin_TFs"/>
</dbReference>
<dbReference type="CDD" id="cd12148">
    <property type="entry name" value="fungal_TF_MHR"/>
    <property type="match status" value="1"/>
</dbReference>
<dbReference type="EMBL" id="JAPVEA010000004">
    <property type="protein sequence ID" value="KAJ5455509.1"/>
    <property type="molecule type" value="Genomic_DNA"/>
</dbReference>